<dbReference type="GO" id="GO:0003723">
    <property type="term" value="F:RNA binding"/>
    <property type="evidence" value="ECO:0007669"/>
    <property type="project" value="UniProtKB-KW"/>
</dbReference>
<keyword evidence="10" id="KW-0804">Transcription</keyword>
<evidence type="ECO:0000259" key="18">
    <source>
        <dbReference type="Pfam" id="PF18334"/>
    </source>
</evidence>
<evidence type="ECO:0000259" key="16">
    <source>
        <dbReference type="Pfam" id="PF18129"/>
    </source>
</evidence>
<dbReference type="Gene3D" id="2.30.30.30">
    <property type="match status" value="1"/>
</dbReference>
<feature type="compositionally biased region" description="Low complexity" evidence="13">
    <location>
        <begin position="1395"/>
        <end position="1423"/>
    </location>
</feature>
<evidence type="ECO:0000313" key="20">
    <source>
        <dbReference type="Proteomes" id="UP000717515"/>
    </source>
</evidence>
<dbReference type="InterPro" id="IPR014722">
    <property type="entry name" value="Rib_uL2_dom2"/>
</dbReference>
<dbReference type="InterPro" id="IPR041106">
    <property type="entry name" value="XRN1_D2_D3"/>
</dbReference>
<evidence type="ECO:0000256" key="1">
    <source>
        <dbReference type="ARBA" id="ARBA00004123"/>
    </source>
</evidence>
<dbReference type="InterPro" id="IPR047007">
    <property type="entry name" value="XRN1_D1_sf"/>
</dbReference>
<keyword evidence="5" id="KW-0507">mRNA processing</keyword>
<feature type="domain" description="5'-3' exoribonuclease 1 SH3-like" evidence="16">
    <location>
        <begin position="1147"/>
        <end position="1213"/>
    </location>
</feature>
<dbReference type="InterPro" id="IPR041385">
    <property type="entry name" value="SH3_12"/>
</dbReference>
<dbReference type="PANTHER" id="PTHR12341">
    <property type="entry name" value="5'-&gt;3' EXORIBONUCLEASE"/>
    <property type="match status" value="1"/>
</dbReference>
<dbReference type="GO" id="GO:0000184">
    <property type="term" value="P:nuclear-transcribed mRNA catabolic process, nonsense-mediated decay"/>
    <property type="evidence" value="ECO:0007669"/>
    <property type="project" value="UniProtKB-KW"/>
</dbReference>
<proteinExistence type="inferred from homology"/>
<keyword evidence="12" id="KW-0866">Nonsense-mediated mRNA decay</keyword>
<feature type="compositionally biased region" description="Basic residues" evidence="13">
    <location>
        <begin position="1424"/>
        <end position="1436"/>
    </location>
</feature>
<keyword evidence="11" id="KW-0539">Nucleus</keyword>
<feature type="domain" description="Xrn1 helical" evidence="15">
    <location>
        <begin position="272"/>
        <end position="349"/>
    </location>
</feature>
<dbReference type="Pfam" id="PF03159">
    <property type="entry name" value="XRN_N"/>
    <property type="match status" value="1"/>
</dbReference>
<evidence type="ECO:0000256" key="7">
    <source>
        <dbReference type="ARBA" id="ARBA00022801"/>
    </source>
</evidence>
<feature type="domain" description="Xrn1 helical" evidence="15">
    <location>
        <begin position="443"/>
        <end position="668"/>
    </location>
</feature>
<dbReference type="Proteomes" id="UP000717515">
    <property type="component" value="Unassembled WGS sequence"/>
</dbReference>
<dbReference type="Gene3D" id="2.170.260.40">
    <property type="match status" value="1"/>
</dbReference>
<evidence type="ECO:0000256" key="13">
    <source>
        <dbReference type="SAM" id="MobiDB-lite"/>
    </source>
</evidence>
<gene>
    <name evidence="19" type="ORF">KVV02_001019</name>
</gene>
<reference evidence="19" key="1">
    <citation type="submission" date="2021-07" db="EMBL/GenBank/DDBJ databases">
        <title>Draft genome of Mortierella alpina, strain LL118, isolated from an aspen leaf litter sample.</title>
        <authorList>
            <person name="Yang S."/>
            <person name="Vinatzer B.A."/>
        </authorList>
    </citation>
    <scope>NUCLEOTIDE SEQUENCE</scope>
    <source>
        <strain evidence="19">LL118</strain>
    </source>
</reference>
<dbReference type="GO" id="GO:0006353">
    <property type="term" value="P:DNA-templated transcription termination"/>
    <property type="evidence" value="ECO:0007669"/>
    <property type="project" value="UniProtKB-KW"/>
</dbReference>
<dbReference type="Pfam" id="PF17846">
    <property type="entry name" value="XRN_M"/>
    <property type="match status" value="2"/>
</dbReference>
<evidence type="ECO:0000313" key="19">
    <source>
        <dbReference type="EMBL" id="KAG9325020.1"/>
    </source>
</evidence>
<keyword evidence="9" id="KW-0805">Transcription regulation</keyword>
<comment type="function">
    <text evidence="12">Multifunctional protein that exhibits several independent functions at different levels of the cellular processes. 5'-3' exonuclease component of the nonsense-mediated mRNA decay (NMD) which is a highly conserved mRNA degradation pathway, an RNA surveillance system whose role is to identify and rid cells of mRNA with premature termination codons and thus prevents accumulation of potentially harmful truncated proteins.</text>
</comment>
<keyword evidence="6 12" id="KW-0540">Nuclease</keyword>
<keyword evidence="8 12" id="KW-0269">Exonuclease</keyword>
<dbReference type="GO" id="GO:0005634">
    <property type="term" value="C:nucleus"/>
    <property type="evidence" value="ECO:0007669"/>
    <property type="project" value="UniProtKB-SubCell"/>
</dbReference>
<evidence type="ECO:0000256" key="8">
    <source>
        <dbReference type="ARBA" id="ARBA00022839"/>
    </source>
</evidence>
<keyword evidence="4" id="KW-0698">rRNA processing</keyword>
<dbReference type="Pfam" id="PF18129">
    <property type="entry name" value="SH3_12"/>
    <property type="match status" value="1"/>
</dbReference>
<feature type="compositionally biased region" description="Low complexity" evidence="13">
    <location>
        <begin position="1530"/>
        <end position="1550"/>
    </location>
</feature>
<feature type="compositionally biased region" description="Pro residues" evidence="13">
    <location>
        <begin position="1551"/>
        <end position="1561"/>
    </location>
</feature>
<feature type="compositionally biased region" description="Low complexity" evidence="13">
    <location>
        <begin position="1224"/>
        <end position="1240"/>
    </location>
</feature>
<feature type="region of interest" description="Disordered" evidence="13">
    <location>
        <begin position="1217"/>
        <end position="1570"/>
    </location>
</feature>
<dbReference type="GO" id="GO:0006397">
    <property type="term" value="P:mRNA processing"/>
    <property type="evidence" value="ECO:0007669"/>
    <property type="project" value="UniProtKB-KW"/>
</dbReference>
<dbReference type="FunFam" id="3.40.50.12390:FF:000004">
    <property type="entry name" value="5'-3' exoribonuclease 1"/>
    <property type="match status" value="1"/>
</dbReference>
<evidence type="ECO:0000256" key="10">
    <source>
        <dbReference type="ARBA" id="ARBA00023163"/>
    </source>
</evidence>
<dbReference type="Pfam" id="PF18332">
    <property type="entry name" value="XRN1_D1"/>
    <property type="match status" value="1"/>
</dbReference>
<dbReference type="Gene3D" id="2.30.30.750">
    <property type="match status" value="1"/>
</dbReference>
<evidence type="ECO:0000256" key="3">
    <source>
        <dbReference type="ARBA" id="ARBA00022472"/>
    </source>
</evidence>
<feature type="compositionally biased region" description="Low complexity" evidence="13">
    <location>
        <begin position="1473"/>
        <end position="1515"/>
    </location>
</feature>
<dbReference type="GO" id="GO:0006364">
    <property type="term" value="P:rRNA processing"/>
    <property type="evidence" value="ECO:0007669"/>
    <property type="project" value="UniProtKB-KW"/>
</dbReference>
<dbReference type="GO" id="GO:0004534">
    <property type="term" value="F:5'-3' RNA exonuclease activity"/>
    <property type="evidence" value="ECO:0007669"/>
    <property type="project" value="TreeGrafter"/>
</dbReference>
<feature type="domain" description="Xrn1 N-terminal" evidence="14">
    <location>
        <begin position="1"/>
        <end position="227"/>
    </location>
</feature>
<dbReference type="EMBL" id="JAIFTL010000050">
    <property type="protein sequence ID" value="KAG9325020.1"/>
    <property type="molecule type" value="Genomic_DNA"/>
</dbReference>
<keyword evidence="3" id="KW-0806">Transcription termination</keyword>
<comment type="similarity">
    <text evidence="2">Belongs to the 5'-3' exonuclease family. XRN2/RAT1 subfamily.</text>
</comment>
<name>A0A9P8A8Y7_MORAP</name>
<feature type="compositionally biased region" description="Low complexity" evidence="13">
    <location>
        <begin position="1440"/>
        <end position="1460"/>
    </location>
</feature>
<protein>
    <recommendedName>
        <fullName evidence="12">5'-3' exoribonuclease 1</fullName>
        <ecNumber evidence="12">3.1.13.-</ecNumber>
    </recommendedName>
</protein>
<dbReference type="InterPro" id="IPR004859">
    <property type="entry name" value="Xrn1_N"/>
</dbReference>
<dbReference type="Gene3D" id="1.25.40.1050">
    <property type="match status" value="1"/>
</dbReference>
<dbReference type="GO" id="GO:0005737">
    <property type="term" value="C:cytoplasm"/>
    <property type="evidence" value="ECO:0007669"/>
    <property type="project" value="UniProtKB-SubCell"/>
</dbReference>
<keyword evidence="12" id="KW-0694">RNA-binding</keyword>
<dbReference type="FunFam" id="3.40.50.12390:FF:000005">
    <property type="entry name" value="5'-3' exoribonuclease 2"/>
    <property type="match status" value="1"/>
</dbReference>
<dbReference type="Pfam" id="PF18334">
    <property type="entry name" value="XRN1_D2_D3"/>
    <property type="match status" value="1"/>
</dbReference>
<dbReference type="InterPro" id="IPR027073">
    <property type="entry name" value="5_3_exoribonuclease"/>
</dbReference>
<evidence type="ECO:0000256" key="12">
    <source>
        <dbReference type="PIRNR" id="PIRNR006743"/>
    </source>
</evidence>
<dbReference type="PANTHER" id="PTHR12341:SF7">
    <property type="entry name" value="5'-3' EXORIBONUCLEASE 1"/>
    <property type="match status" value="1"/>
</dbReference>
<dbReference type="PIRSF" id="PIRSF006743">
    <property type="entry name" value="Exonuclease_Xnr1"/>
    <property type="match status" value="1"/>
</dbReference>
<dbReference type="EC" id="3.1.13.-" evidence="12"/>
<evidence type="ECO:0000256" key="4">
    <source>
        <dbReference type="ARBA" id="ARBA00022552"/>
    </source>
</evidence>
<dbReference type="CDD" id="cd18673">
    <property type="entry name" value="PIN_XRN1-2-like"/>
    <property type="match status" value="1"/>
</dbReference>
<evidence type="ECO:0000256" key="11">
    <source>
        <dbReference type="ARBA" id="ARBA00023242"/>
    </source>
</evidence>
<dbReference type="InterPro" id="IPR040992">
    <property type="entry name" value="XRN1_D1"/>
</dbReference>
<evidence type="ECO:0000256" key="9">
    <source>
        <dbReference type="ARBA" id="ARBA00023015"/>
    </source>
</evidence>
<organism evidence="19 20">
    <name type="scientific">Mortierella alpina</name>
    <name type="common">Oleaginous fungus</name>
    <name type="synonym">Mortierella renispora</name>
    <dbReference type="NCBI Taxonomy" id="64518"/>
    <lineage>
        <taxon>Eukaryota</taxon>
        <taxon>Fungi</taxon>
        <taxon>Fungi incertae sedis</taxon>
        <taxon>Mucoromycota</taxon>
        <taxon>Mortierellomycotina</taxon>
        <taxon>Mortierellomycetes</taxon>
        <taxon>Mortierellales</taxon>
        <taxon>Mortierellaceae</taxon>
        <taxon>Mortierella</taxon>
    </lineage>
</organism>
<dbReference type="InterPro" id="IPR041412">
    <property type="entry name" value="Xrn1_helical"/>
</dbReference>
<comment type="subcellular location">
    <subcellularLocation>
        <location evidence="12">Cytoplasm</location>
    </subcellularLocation>
    <subcellularLocation>
        <location evidence="1">Nucleus</location>
    </subcellularLocation>
</comment>
<feature type="domain" description="5'-3' exoribonuclease 1 D1" evidence="17">
    <location>
        <begin position="709"/>
        <end position="897"/>
    </location>
</feature>
<dbReference type="InterPro" id="IPR047008">
    <property type="entry name" value="XRN1_SH3_sf"/>
</dbReference>
<dbReference type="GO" id="GO:0016075">
    <property type="term" value="P:rRNA catabolic process"/>
    <property type="evidence" value="ECO:0007669"/>
    <property type="project" value="TreeGrafter"/>
</dbReference>
<keyword evidence="12" id="KW-0963">Cytoplasm</keyword>
<sequence>MGVPKFFRWMGERYPLCSQLITENAIPEFDNLYLDMNGIIHNCSLPNDTDAHFRLSEDKIFLAIFNYIDHLFLKIRPQKVFFMAVDGVAPRAKMNQQRSRRFRTAKDAEDAKRKAIAKGEELPEEEQFDRNCITPGTPFMKRLSAQLEYFISKKVTEDANWRGVKVILSGHEVPGEGEHKIMEYIRLSKAQKEYNPNTRHCLYGLDADLIMLGLLSHEPHFALLREEVTFGKSNKKKGSIDTQNFFLMHLSLLREYLDLEFNTLQETLPFPYDLERIIDDFVLMCLFVGNDFLPHLPNLHIAEGALSLLFNIYKKLLPQLGGYFHDSGVLDPKRVEAMFHELAEVVEHESFEAECDDLKYIGGKMAELIIVPNPGQKGNGKPRQGMRMGKPIESVDELVLTRRQKDLYDQIKEFVLERKDVLHFPATLNSSDRNFVKKITSAIEIRHGTETAPDGEKHLFIEFDEEEDEEDIESQEARARILRKYDQAKVVEGVIENEQLRHEKAKTVYDDRLKQWKKEYYAEKPELETEEEIRQMVFKYVEGLQWVLYYYYRDLVRLNEFKMPFELGTPFKPYEQLMGVLPEASKQHIPQAYWDLIMKESSPIKDFYPKDFDLDMNGKKQDWEAIVKIPFIDQDRLLKAMKGQEHLLSEEEVERNSSGESAVFTRDDSLTVAYPSPLPAFFPDIKDCKCKRSVFHLPVIEGVSSLRKGLCDGAFKGADSLFGFPSMHTIKHSGNLGYHGVQVFQAPSRNETMVVNIVNKFEDLKPEALALSKIGKKIYVGWPFLKEGMVTSISDEMFKYEIQVQGRNRVVIKTPHRTNTFDTWRKRTDKIETLYTKRFGVIIGDIEFTAQVRLLKGMRREMNGALVKDFCKPGEEQEFAVQTIVDSVKHPDTRTKEEAPRPLIEDFPLDSQVFFLGHGHYGCPAQVIAHSDNALALRVAIPSEQKGEPTFGHEVVKESLTGSVYMPSFVVNKKVGISGLILSKLTSSLHVVYRSTDRRVNLGLNLKFEGKKQKVLGYTRKTDSGWEFSQKAVALLQEYKQLFPEFIDGLERKSRSDFYIAEELYPNGDSTAKIKGIEEWLKKSKVRDFERVDIDAQQLDKDTIELIEKAADAYVDTRSGMKHVIVKNLGRHTMLKPSHAATILPDQTFKLGDRVVFVQDSGTVPIGAKGTVVGIDRLEVEVVFDDKFMSGMDLSGRCSMYRGMTVMPQSILNLSNPQCNQKNAPAASAAAAAPRPKPVAILPKPNQQKAPEDNKPPGWEILGVTPAAEKPKNGPRQHARGGSGSGSGSGRPQSHAAPRPAAEQSNVNQSLGFLPRPRPSPLIAVRPNSENNKPGPEDISALLLGMLHKNVPSDQHPGAPVNGSQGGSYGGFQPPVLPAAGSQAAALLEHLRPTPQAQQQHHQQQPKQPQAWQDRGHIQQQHGRGQHGRGGIHRNPRPPQASGQQQQSPQQQQGPSGPRPTGFAPRGGHRGSQGRPQGQRPPAQVNAEGASSAPAGGSAQQQQPGQGGANPPHHQQGNERSGRRGRARGGNKAAATHEGAASGSGSAPAPAQTPAPAPAAAPAPATAPSN</sequence>
<evidence type="ECO:0000256" key="2">
    <source>
        <dbReference type="ARBA" id="ARBA00006994"/>
    </source>
</evidence>
<comment type="caution">
    <text evidence="19">The sequence shown here is derived from an EMBL/GenBank/DDBJ whole genome shotgun (WGS) entry which is preliminary data.</text>
</comment>
<keyword evidence="7 12" id="KW-0378">Hydrolase</keyword>
<evidence type="ECO:0000259" key="15">
    <source>
        <dbReference type="Pfam" id="PF17846"/>
    </source>
</evidence>
<evidence type="ECO:0000259" key="17">
    <source>
        <dbReference type="Pfam" id="PF18332"/>
    </source>
</evidence>
<accession>A0A9P8A8Y7</accession>
<dbReference type="InterPro" id="IPR016494">
    <property type="entry name" value="5_3_exoribonuclease_1"/>
</dbReference>
<evidence type="ECO:0000256" key="6">
    <source>
        <dbReference type="ARBA" id="ARBA00022722"/>
    </source>
</evidence>
<feature type="domain" description="Exoribonuclease Xrn1 D2/D3" evidence="18">
    <location>
        <begin position="902"/>
        <end position="1119"/>
    </location>
</feature>
<evidence type="ECO:0000256" key="5">
    <source>
        <dbReference type="ARBA" id="ARBA00022664"/>
    </source>
</evidence>
<dbReference type="Gene3D" id="3.40.50.12390">
    <property type="match status" value="2"/>
</dbReference>
<evidence type="ECO:0000259" key="14">
    <source>
        <dbReference type="Pfam" id="PF03159"/>
    </source>
</evidence>